<dbReference type="GO" id="GO:0003677">
    <property type="term" value="F:DNA binding"/>
    <property type="evidence" value="ECO:0007669"/>
    <property type="project" value="UniProtKB-KW"/>
</dbReference>
<dbReference type="Gene3D" id="1.10.10.10">
    <property type="entry name" value="Winged helix-like DNA-binding domain superfamily/Winged helix DNA-binding domain"/>
    <property type="match status" value="1"/>
</dbReference>
<name>A0A1H8Y9H1_9PSEU</name>
<gene>
    <name evidence="6" type="ORF">SAMN04489732_112198</name>
</gene>
<protein>
    <submittedName>
        <fullName evidence="6">DNA-binding transcriptional regulator, LysR family</fullName>
    </submittedName>
</protein>
<keyword evidence="7" id="KW-1185">Reference proteome</keyword>
<dbReference type="FunFam" id="1.10.10.10:FF:000001">
    <property type="entry name" value="LysR family transcriptional regulator"/>
    <property type="match status" value="1"/>
</dbReference>
<keyword evidence="3 6" id="KW-0238">DNA-binding</keyword>
<dbReference type="EMBL" id="FOEF01000012">
    <property type="protein sequence ID" value="SEP48934.1"/>
    <property type="molecule type" value="Genomic_DNA"/>
</dbReference>
<dbReference type="PRINTS" id="PR00039">
    <property type="entry name" value="HTHLYSR"/>
</dbReference>
<dbReference type="InterPro" id="IPR005119">
    <property type="entry name" value="LysR_subst-bd"/>
</dbReference>
<dbReference type="Pfam" id="PF00126">
    <property type="entry name" value="HTH_1"/>
    <property type="match status" value="1"/>
</dbReference>
<organism evidence="6 7">
    <name type="scientific">Amycolatopsis saalfeldensis</name>
    <dbReference type="NCBI Taxonomy" id="394193"/>
    <lineage>
        <taxon>Bacteria</taxon>
        <taxon>Bacillati</taxon>
        <taxon>Actinomycetota</taxon>
        <taxon>Actinomycetes</taxon>
        <taxon>Pseudonocardiales</taxon>
        <taxon>Pseudonocardiaceae</taxon>
        <taxon>Amycolatopsis</taxon>
    </lineage>
</organism>
<evidence type="ECO:0000256" key="3">
    <source>
        <dbReference type="ARBA" id="ARBA00023125"/>
    </source>
</evidence>
<dbReference type="GO" id="GO:0003700">
    <property type="term" value="F:DNA-binding transcription factor activity"/>
    <property type="evidence" value="ECO:0007669"/>
    <property type="project" value="InterPro"/>
</dbReference>
<evidence type="ECO:0000256" key="2">
    <source>
        <dbReference type="ARBA" id="ARBA00023015"/>
    </source>
</evidence>
<dbReference type="RefSeq" id="WP_091621268.1">
    <property type="nucleotide sequence ID" value="NZ_FOEF01000012.1"/>
</dbReference>
<dbReference type="PROSITE" id="PS50931">
    <property type="entry name" value="HTH_LYSR"/>
    <property type="match status" value="1"/>
</dbReference>
<dbReference type="InterPro" id="IPR000847">
    <property type="entry name" value="LysR_HTH_N"/>
</dbReference>
<keyword evidence="2" id="KW-0805">Transcription regulation</keyword>
<dbReference type="SUPFAM" id="SSF46785">
    <property type="entry name" value="Winged helix' DNA-binding domain"/>
    <property type="match status" value="1"/>
</dbReference>
<feature type="domain" description="HTH lysR-type" evidence="5">
    <location>
        <begin position="1"/>
        <end position="60"/>
    </location>
</feature>
<dbReference type="AlphaFoldDB" id="A0A1H8Y9H1"/>
<dbReference type="InterPro" id="IPR036388">
    <property type="entry name" value="WH-like_DNA-bd_sf"/>
</dbReference>
<dbReference type="SUPFAM" id="SSF53850">
    <property type="entry name" value="Periplasmic binding protein-like II"/>
    <property type="match status" value="1"/>
</dbReference>
<evidence type="ECO:0000313" key="7">
    <source>
        <dbReference type="Proteomes" id="UP000198582"/>
    </source>
</evidence>
<evidence type="ECO:0000256" key="4">
    <source>
        <dbReference type="ARBA" id="ARBA00023163"/>
    </source>
</evidence>
<keyword evidence="4" id="KW-0804">Transcription</keyword>
<evidence type="ECO:0000313" key="6">
    <source>
        <dbReference type="EMBL" id="SEP48934.1"/>
    </source>
</evidence>
<dbReference type="OrthoDB" id="3286335at2"/>
<evidence type="ECO:0000256" key="1">
    <source>
        <dbReference type="ARBA" id="ARBA00009437"/>
    </source>
</evidence>
<evidence type="ECO:0000259" key="5">
    <source>
        <dbReference type="PROSITE" id="PS50931"/>
    </source>
</evidence>
<accession>A0A1H8Y9H1</accession>
<sequence>MEWSSTTLRMFRALAETGSFTAAAAALGYSQSAVSRQVAALERSTGRRLVDRRADGARLTAAGSVLLRHASAALDEIDRAERVLSGAAPAVAPIRLGVFTSVGAALIPETLALMRRHAPDVEVTTREGSTPALTRSVRAGTVNVAVLSSRQPFRPPDDQAPLLEVETLIEGDLLVAVPARGDLGLDGSVTLAELAAASWIAGPQTTGEPAMGVWPALPQRPAVSHVARDWLGKLTLVGAGHGVTTIPPYLVGLVPASVRLARVADGEPVTGRVVMARLPGPADPAVSALADCLREAAAGLPLA</sequence>
<dbReference type="GO" id="GO:0032993">
    <property type="term" value="C:protein-DNA complex"/>
    <property type="evidence" value="ECO:0007669"/>
    <property type="project" value="TreeGrafter"/>
</dbReference>
<dbReference type="Gene3D" id="3.40.190.10">
    <property type="entry name" value="Periplasmic binding protein-like II"/>
    <property type="match status" value="2"/>
</dbReference>
<dbReference type="Pfam" id="PF03466">
    <property type="entry name" value="LysR_substrate"/>
    <property type="match status" value="1"/>
</dbReference>
<comment type="similarity">
    <text evidence="1">Belongs to the LysR transcriptional regulatory family.</text>
</comment>
<dbReference type="PANTHER" id="PTHR30346:SF29">
    <property type="entry name" value="LYSR SUBSTRATE-BINDING"/>
    <property type="match status" value="1"/>
</dbReference>
<dbReference type="InterPro" id="IPR036390">
    <property type="entry name" value="WH_DNA-bd_sf"/>
</dbReference>
<dbReference type="PANTHER" id="PTHR30346">
    <property type="entry name" value="TRANSCRIPTIONAL DUAL REGULATOR HCAR-RELATED"/>
    <property type="match status" value="1"/>
</dbReference>
<proteinExistence type="inferred from homology"/>
<dbReference type="Proteomes" id="UP000198582">
    <property type="component" value="Unassembled WGS sequence"/>
</dbReference>
<dbReference type="STRING" id="394193.SAMN04489732_112198"/>
<reference evidence="6 7" key="1">
    <citation type="submission" date="2016-10" db="EMBL/GenBank/DDBJ databases">
        <authorList>
            <person name="de Groot N.N."/>
        </authorList>
    </citation>
    <scope>NUCLEOTIDE SEQUENCE [LARGE SCALE GENOMIC DNA]</scope>
    <source>
        <strain evidence="6 7">DSM 44993</strain>
    </source>
</reference>